<dbReference type="Gene3D" id="3.40.50.880">
    <property type="match status" value="1"/>
</dbReference>
<dbReference type="PROSITE" id="PS51273">
    <property type="entry name" value="GATASE_TYPE_1"/>
    <property type="match status" value="1"/>
</dbReference>
<organism evidence="1">
    <name type="scientific">uncultured Solirubrobacteraceae bacterium</name>
    <dbReference type="NCBI Taxonomy" id="1162706"/>
    <lineage>
        <taxon>Bacteria</taxon>
        <taxon>Bacillati</taxon>
        <taxon>Actinomycetota</taxon>
        <taxon>Thermoleophilia</taxon>
        <taxon>Solirubrobacterales</taxon>
        <taxon>Solirubrobacteraceae</taxon>
        <taxon>environmental samples</taxon>
    </lineage>
</organism>
<sequence>MAVPLIGITTSELRNPREHVNRPESEPPMRELALGLTYPQAIARAGGVPVVIPPFTSDESIAALLERVDGVCLAGGPDIHPSLYGQEPSDALGPTEPALDGSEIALTRMALDRDLPLLCICRGLQVLNVARGGTLIQDLPGHRQTEPGRLPTHSVRLEAGSRLAETMGTTELEVNSFHHQAIDVLGDRLRPTGWSEDGLIEAIEATDRDFVIGVQWHAEGLLDAVEQHALFDAFTAECARPRRRTRRSRAA</sequence>
<dbReference type="Pfam" id="PF07722">
    <property type="entry name" value="Peptidase_C26"/>
    <property type="match status" value="1"/>
</dbReference>
<gene>
    <name evidence="1" type="ORF">AVDCRST_MAG85-3273</name>
</gene>
<dbReference type="GO" id="GO:0005829">
    <property type="term" value="C:cytosol"/>
    <property type="evidence" value="ECO:0007669"/>
    <property type="project" value="TreeGrafter"/>
</dbReference>
<keyword evidence="1" id="KW-0315">Glutamine amidotransferase</keyword>
<accession>A0A6J4TMW7</accession>
<dbReference type="SUPFAM" id="SSF52317">
    <property type="entry name" value="Class I glutamine amidotransferase-like"/>
    <property type="match status" value="1"/>
</dbReference>
<dbReference type="InterPro" id="IPR044668">
    <property type="entry name" value="PuuD-like"/>
</dbReference>
<proteinExistence type="predicted"/>
<evidence type="ECO:0000313" key="1">
    <source>
        <dbReference type="EMBL" id="CAA9526433.1"/>
    </source>
</evidence>
<dbReference type="GO" id="GO:0016740">
    <property type="term" value="F:transferase activity"/>
    <property type="evidence" value="ECO:0007669"/>
    <property type="project" value="UniProtKB-KW"/>
</dbReference>
<dbReference type="GO" id="GO:0016811">
    <property type="term" value="F:hydrolase activity, acting on carbon-nitrogen (but not peptide) bonds, in linear amides"/>
    <property type="evidence" value="ECO:0007669"/>
    <property type="project" value="InterPro"/>
</dbReference>
<dbReference type="EMBL" id="CADCVT010000360">
    <property type="protein sequence ID" value="CAA9526433.1"/>
    <property type="molecule type" value="Genomic_DNA"/>
</dbReference>
<reference evidence="1" key="1">
    <citation type="submission" date="2020-02" db="EMBL/GenBank/DDBJ databases">
        <authorList>
            <person name="Meier V. D."/>
        </authorList>
    </citation>
    <scope>NUCLEOTIDE SEQUENCE</scope>
    <source>
        <strain evidence="1">AVDCRST_MAG85</strain>
    </source>
</reference>
<dbReference type="CDD" id="cd01745">
    <property type="entry name" value="GATase1_2"/>
    <property type="match status" value="1"/>
</dbReference>
<dbReference type="InterPro" id="IPR029062">
    <property type="entry name" value="Class_I_gatase-like"/>
</dbReference>
<dbReference type="InterPro" id="IPR011697">
    <property type="entry name" value="Peptidase_C26"/>
</dbReference>
<dbReference type="PANTHER" id="PTHR43235">
    <property type="entry name" value="GLUTAMINE AMIDOTRANSFERASE PB2B2.05-RELATED"/>
    <property type="match status" value="1"/>
</dbReference>
<dbReference type="PANTHER" id="PTHR43235:SF1">
    <property type="entry name" value="GLUTAMINE AMIDOTRANSFERASE PB2B2.05-RELATED"/>
    <property type="match status" value="1"/>
</dbReference>
<dbReference type="AlphaFoldDB" id="A0A6J4TMW7"/>
<keyword evidence="1" id="KW-0808">Transferase</keyword>
<protein>
    <submittedName>
        <fullName evidence="1">Glutamine amidotransferase, class I</fullName>
    </submittedName>
</protein>
<name>A0A6J4TMW7_9ACTN</name>